<dbReference type="GeneID" id="110781217"/>
<accession>A0A9R0JNG2</accession>
<sequence>MAPKVAISIPYMVEVKPLWDYLDKRFCVSTGPRLQQLRAKIIGCKQAKGMTIADYYNTLMSFYDDLAQLKPPHGCKCGLCTCDVAGRYEVDKAEEKFHQFLIGLDDDLYAVVRTNLLSQKPPASIEDALEVLLQEEQSRGIAAGKAAKDTIEAHAFAVPLDRWKGNNDRWKDK</sequence>
<proteinExistence type="predicted"/>
<dbReference type="PANTHER" id="PTHR34222">
    <property type="entry name" value="GAG_PRE-INTEGRS DOMAIN-CONTAINING PROTEIN"/>
    <property type="match status" value="1"/>
</dbReference>
<protein>
    <recommendedName>
        <fullName evidence="3">Retrotransposon gag domain-containing protein</fullName>
    </recommendedName>
</protein>
<reference evidence="2" key="2">
    <citation type="submission" date="2025-08" db="UniProtKB">
        <authorList>
            <consortium name="RefSeq"/>
        </authorList>
    </citation>
    <scope>IDENTIFICATION</scope>
    <source>
        <tissue evidence="2">Leaf</tissue>
    </source>
</reference>
<dbReference type="PANTHER" id="PTHR34222:SF94">
    <property type="entry name" value="CCHC-TYPE DOMAIN-CONTAINING PROTEIN"/>
    <property type="match status" value="1"/>
</dbReference>
<evidence type="ECO:0000313" key="2">
    <source>
        <dbReference type="RefSeq" id="XP_021841134.2"/>
    </source>
</evidence>
<dbReference type="Proteomes" id="UP000813463">
    <property type="component" value="Chromosome 1"/>
</dbReference>
<gene>
    <name evidence="2" type="primary">LOC110781217</name>
</gene>
<reference evidence="1" key="1">
    <citation type="journal article" date="2021" name="Nat. Commun.">
        <title>Genomic analyses provide insights into spinach domestication and the genetic basis of agronomic traits.</title>
        <authorList>
            <person name="Cai X."/>
            <person name="Sun X."/>
            <person name="Xu C."/>
            <person name="Sun H."/>
            <person name="Wang X."/>
            <person name="Ge C."/>
            <person name="Zhang Z."/>
            <person name="Wang Q."/>
            <person name="Fei Z."/>
            <person name="Jiao C."/>
            <person name="Wang Q."/>
        </authorList>
    </citation>
    <scope>NUCLEOTIDE SEQUENCE [LARGE SCALE GENOMIC DNA]</scope>
    <source>
        <strain evidence="1">cv. Varoflay</strain>
    </source>
</reference>
<dbReference type="RefSeq" id="XP_021841134.2">
    <property type="nucleotide sequence ID" value="XM_021985442.2"/>
</dbReference>
<name>A0A9R0JNG2_SPIOL</name>
<evidence type="ECO:0000313" key="1">
    <source>
        <dbReference type="Proteomes" id="UP000813463"/>
    </source>
</evidence>
<evidence type="ECO:0008006" key="3">
    <source>
        <dbReference type="Google" id="ProtNLM"/>
    </source>
</evidence>
<organism evidence="1 2">
    <name type="scientific">Spinacia oleracea</name>
    <name type="common">Spinach</name>
    <dbReference type="NCBI Taxonomy" id="3562"/>
    <lineage>
        <taxon>Eukaryota</taxon>
        <taxon>Viridiplantae</taxon>
        <taxon>Streptophyta</taxon>
        <taxon>Embryophyta</taxon>
        <taxon>Tracheophyta</taxon>
        <taxon>Spermatophyta</taxon>
        <taxon>Magnoliopsida</taxon>
        <taxon>eudicotyledons</taxon>
        <taxon>Gunneridae</taxon>
        <taxon>Pentapetalae</taxon>
        <taxon>Caryophyllales</taxon>
        <taxon>Chenopodiaceae</taxon>
        <taxon>Chenopodioideae</taxon>
        <taxon>Anserineae</taxon>
        <taxon>Spinacia</taxon>
    </lineage>
</organism>
<keyword evidence="1" id="KW-1185">Reference proteome</keyword>